<evidence type="ECO:0000256" key="1">
    <source>
        <dbReference type="ARBA" id="ARBA00022490"/>
    </source>
</evidence>
<dbReference type="RefSeq" id="WP_018365550.1">
    <property type="nucleotide sequence ID" value="NZ_CP104407.1"/>
</dbReference>
<sequence length="92" mass="11108">MFEKNNRIGLVVYLYYNRDARKLYKFGDAYYHSKKTRYLVLYIDAKDLETKLKEIKKLKFVKEVKPSAFDEIDHNFVGNLHRQEEKEVVIDS</sequence>
<keyword evidence="1 2" id="KW-0963">Cytoplasm</keyword>
<comment type="similarity">
    <text evidence="2">Belongs to the UPF0298 family.</text>
</comment>
<proteinExistence type="inferred from homology"/>
<dbReference type="NCBIfam" id="NF002631">
    <property type="entry name" value="PRK02302.1"/>
    <property type="match status" value="1"/>
</dbReference>
<evidence type="ECO:0000313" key="4">
    <source>
        <dbReference type="Proteomes" id="UP001238096"/>
    </source>
</evidence>
<accession>A0ABY9LI88</accession>
<dbReference type="HAMAP" id="MF_01126">
    <property type="entry name" value="UPF0298"/>
    <property type="match status" value="1"/>
</dbReference>
<gene>
    <name evidence="3" type="ORF">N1496_03030</name>
</gene>
<dbReference type="PIRSF" id="PIRSF031653">
    <property type="entry name" value="UCP031653"/>
    <property type="match status" value="1"/>
</dbReference>
<keyword evidence="4" id="KW-1185">Reference proteome</keyword>
<dbReference type="InterPro" id="IPR016979">
    <property type="entry name" value="DUF2129"/>
</dbReference>
<evidence type="ECO:0000256" key="2">
    <source>
        <dbReference type="HAMAP-Rule" id="MF_01126"/>
    </source>
</evidence>
<reference evidence="4" key="1">
    <citation type="submission" date="2022-10" db="EMBL/GenBank/DDBJ databases">
        <title>Streptococcus didelphis as causative of fatal infections in opossums (Didelphis albiventris).</title>
        <authorList>
            <person name="Breyer G.M."/>
            <person name="Da Silva M.E.R.J."/>
            <person name="Siqueira F.M."/>
        </authorList>
    </citation>
    <scope>NUCLEOTIDE SEQUENCE [LARGE SCALE GENOMIC DNA]</scope>
    <source>
        <strain evidence="4">LBVP101/21</strain>
    </source>
</reference>
<dbReference type="EMBL" id="CP110509">
    <property type="protein sequence ID" value="WMB28544.1"/>
    <property type="molecule type" value="Genomic_DNA"/>
</dbReference>
<evidence type="ECO:0000313" key="3">
    <source>
        <dbReference type="EMBL" id="WMB28544.1"/>
    </source>
</evidence>
<name>A0ABY9LI88_9STRE</name>
<protein>
    <recommendedName>
        <fullName evidence="2">UPF0298 protein N1496_03030</fullName>
    </recommendedName>
</protein>
<organism evidence="3 4">
    <name type="scientific">Streptococcus didelphis</name>
    <dbReference type="NCBI Taxonomy" id="102886"/>
    <lineage>
        <taxon>Bacteria</taxon>
        <taxon>Bacillati</taxon>
        <taxon>Bacillota</taxon>
        <taxon>Bacilli</taxon>
        <taxon>Lactobacillales</taxon>
        <taxon>Streptococcaceae</taxon>
        <taxon>Streptococcus</taxon>
    </lineage>
</organism>
<comment type="subcellular location">
    <subcellularLocation>
        <location evidence="2">Cytoplasm</location>
    </subcellularLocation>
</comment>
<dbReference type="Pfam" id="PF09902">
    <property type="entry name" value="DUF2129"/>
    <property type="match status" value="1"/>
</dbReference>
<dbReference type="Proteomes" id="UP001238096">
    <property type="component" value="Chromosome"/>
</dbReference>